<dbReference type="RefSeq" id="WP_021800234.1">
    <property type="nucleotide sequence ID" value="NZ_CP059378.1"/>
</dbReference>
<dbReference type="InterPro" id="IPR006119">
    <property type="entry name" value="Resolv_N"/>
</dbReference>
<dbReference type="Gene3D" id="3.40.50.1390">
    <property type="entry name" value="Resolvase, N-terminal catalytic domain"/>
    <property type="match status" value="1"/>
</dbReference>
<keyword evidence="1" id="KW-0238">DNA-binding</keyword>
<dbReference type="KEGG" id="cint:HZF06_20890"/>
<evidence type="ECO:0000313" key="4">
    <source>
        <dbReference type="EMBL" id="QLY79461.1"/>
    </source>
</evidence>
<dbReference type="SMART" id="SM00857">
    <property type="entry name" value="Resolvase"/>
    <property type="match status" value="1"/>
</dbReference>
<dbReference type="GO" id="GO:0000150">
    <property type="term" value="F:DNA strand exchange activity"/>
    <property type="evidence" value="ECO:0007669"/>
    <property type="project" value="InterPro"/>
</dbReference>
<dbReference type="PROSITE" id="PS51736">
    <property type="entry name" value="RECOMBINASES_3"/>
    <property type="match status" value="1"/>
</dbReference>
<evidence type="ECO:0000259" key="3">
    <source>
        <dbReference type="PROSITE" id="PS51736"/>
    </source>
</evidence>
<reference evidence="4 5" key="1">
    <citation type="submission" date="2020-07" db="EMBL/GenBank/DDBJ databases">
        <title>Electron transfer.</title>
        <authorList>
            <person name="Huang L."/>
            <person name="Liu X."/>
            <person name="Zhou S."/>
        </authorList>
    </citation>
    <scope>NUCLEOTIDE SEQUENCE [LARGE SCALE GENOMIC DNA]</scope>
    <source>
        <strain evidence="4 5">Lx1</strain>
    </source>
</reference>
<dbReference type="Proteomes" id="UP000512286">
    <property type="component" value="Chromosome"/>
</dbReference>
<dbReference type="GO" id="GO:0003677">
    <property type="term" value="F:DNA binding"/>
    <property type="evidence" value="ECO:0007669"/>
    <property type="project" value="UniProtKB-KW"/>
</dbReference>
<dbReference type="InterPro" id="IPR036162">
    <property type="entry name" value="Resolvase-like_N_sf"/>
</dbReference>
<dbReference type="PANTHER" id="PTHR30461">
    <property type="entry name" value="DNA-INVERTASE FROM LAMBDOID PROPHAGE"/>
    <property type="match status" value="1"/>
</dbReference>
<proteinExistence type="predicted"/>
<dbReference type="PANTHER" id="PTHR30461:SF2">
    <property type="entry name" value="SERINE RECOMBINASE PINE-RELATED"/>
    <property type="match status" value="1"/>
</dbReference>
<dbReference type="EMBL" id="CP059378">
    <property type="protein sequence ID" value="QLY79461.1"/>
    <property type="molecule type" value="Genomic_DNA"/>
</dbReference>
<keyword evidence="2" id="KW-0233">DNA recombination</keyword>
<evidence type="ECO:0000313" key="5">
    <source>
        <dbReference type="Proteomes" id="UP000512286"/>
    </source>
</evidence>
<dbReference type="CDD" id="cd03768">
    <property type="entry name" value="SR_ResInv"/>
    <property type="match status" value="1"/>
</dbReference>
<feature type="domain" description="Resolvase/invertase-type recombinase catalytic" evidence="3">
    <location>
        <begin position="1"/>
        <end position="154"/>
    </location>
</feature>
<evidence type="ECO:0000256" key="1">
    <source>
        <dbReference type="ARBA" id="ARBA00023125"/>
    </source>
</evidence>
<name>A0A7D6ZG52_9CLOT</name>
<gene>
    <name evidence="4" type="ORF">HZF06_20890</name>
</gene>
<protein>
    <submittedName>
        <fullName evidence="4">Recombinase family protein</fullName>
    </submittedName>
</protein>
<dbReference type="SUPFAM" id="SSF53041">
    <property type="entry name" value="Resolvase-like"/>
    <property type="match status" value="1"/>
</dbReference>
<dbReference type="InterPro" id="IPR050639">
    <property type="entry name" value="SSR_resolvase"/>
</dbReference>
<dbReference type="Pfam" id="PF00239">
    <property type="entry name" value="Resolvase"/>
    <property type="match status" value="1"/>
</dbReference>
<organism evidence="4 5">
    <name type="scientific">Clostridium intestinale</name>
    <dbReference type="NCBI Taxonomy" id="36845"/>
    <lineage>
        <taxon>Bacteria</taxon>
        <taxon>Bacillati</taxon>
        <taxon>Bacillota</taxon>
        <taxon>Clostridia</taxon>
        <taxon>Eubacteriales</taxon>
        <taxon>Clostridiaceae</taxon>
        <taxon>Clostridium</taxon>
    </lineage>
</organism>
<sequence>MIFGYVRISTNKESQKTDRQLITLRNYSEDNNFIFDRIFEERISGTVKAENRPQYDELKKQLRKDDIIVITDIDRLGRSADDVMMELKILKSKRIKVVALDVPHMNEWNTINDTSLYDMIIDIVITLKAHMAQQEREKTVSRINQGLLVARQKGTVLGRPKVSLPKDFIKEYNKFKNGDYGKISAKGFAKMLGIGRSTLYKYISIYEEM</sequence>
<accession>A0A7D6ZG52</accession>
<dbReference type="AlphaFoldDB" id="A0A7D6ZG52"/>
<evidence type="ECO:0000256" key="2">
    <source>
        <dbReference type="ARBA" id="ARBA00023172"/>
    </source>
</evidence>